<comment type="caution">
    <text evidence="2">The sequence shown here is derived from an EMBL/GenBank/DDBJ whole genome shotgun (WGS) entry which is preliminary data.</text>
</comment>
<evidence type="ECO:0000259" key="1">
    <source>
        <dbReference type="Pfam" id="PF00903"/>
    </source>
</evidence>
<dbReference type="EMBL" id="SLWM01000006">
    <property type="protein sequence ID" value="TCO23140.1"/>
    <property type="molecule type" value="Genomic_DNA"/>
</dbReference>
<protein>
    <submittedName>
        <fullName evidence="2">Catechol 2,3-dioxygenase-like lactoylglutathione lyase family enzyme</fullName>
    </submittedName>
</protein>
<keyword evidence="3" id="KW-1185">Reference proteome</keyword>
<reference evidence="2 3" key="1">
    <citation type="journal article" date="2015" name="Stand. Genomic Sci.">
        <title>Genomic Encyclopedia of Bacterial and Archaeal Type Strains, Phase III: the genomes of soil and plant-associated and newly described type strains.</title>
        <authorList>
            <person name="Whitman W.B."/>
            <person name="Woyke T."/>
            <person name="Klenk H.P."/>
            <person name="Zhou Y."/>
            <person name="Lilburn T.G."/>
            <person name="Beck B.J."/>
            <person name="De Vos P."/>
            <person name="Vandamme P."/>
            <person name="Eisen J.A."/>
            <person name="Garrity G."/>
            <person name="Hugenholtz P."/>
            <person name="Kyrpides N.C."/>
        </authorList>
    </citation>
    <scope>NUCLEOTIDE SEQUENCE [LARGE SCALE GENOMIC DNA]</scope>
    <source>
        <strain evidence="2 3">VKM Ac-2538</strain>
    </source>
</reference>
<dbReference type="InterPro" id="IPR004360">
    <property type="entry name" value="Glyas_Fos-R_dOase_dom"/>
</dbReference>
<dbReference type="Pfam" id="PF00903">
    <property type="entry name" value="Glyoxalase"/>
    <property type="match status" value="1"/>
</dbReference>
<gene>
    <name evidence="2" type="ORF">EV644_106449</name>
</gene>
<sequence length="132" mass="13905">MIAVTDVEKSSAWYCELLGAASGHGGPEYEQIVVDGELILQLHRKESEHHHGTIGDPDQPLGNGVALWFGLASPDSTGPLDSAGSPASLREAAARAAAMGATIQTGVHLNPNAHHHELWLRDPDGYLVVLAS</sequence>
<accession>A0ABY2BNS6</accession>
<dbReference type="Gene3D" id="3.10.180.10">
    <property type="entry name" value="2,3-Dihydroxybiphenyl 1,2-Dioxygenase, domain 1"/>
    <property type="match status" value="1"/>
</dbReference>
<proteinExistence type="predicted"/>
<name>A0ABY2BNS6_9ACTN</name>
<feature type="domain" description="Glyoxalase/fosfomycin resistance/dioxygenase" evidence="1">
    <location>
        <begin position="1"/>
        <end position="129"/>
    </location>
</feature>
<organism evidence="2 3">
    <name type="scientific">Kribbella orskensis</name>
    <dbReference type="NCBI Taxonomy" id="2512216"/>
    <lineage>
        <taxon>Bacteria</taxon>
        <taxon>Bacillati</taxon>
        <taxon>Actinomycetota</taxon>
        <taxon>Actinomycetes</taxon>
        <taxon>Propionibacteriales</taxon>
        <taxon>Kribbellaceae</taxon>
        <taxon>Kribbella</taxon>
    </lineage>
</organism>
<dbReference type="InterPro" id="IPR029068">
    <property type="entry name" value="Glyas_Bleomycin-R_OHBP_Dase"/>
</dbReference>
<dbReference type="SUPFAM" id="SSF54593">
    <property type="entry name" value="Glyoxalase/Bleomycin resistance protein/Dihydroxybiphenyl dioxygenase"/>
    <property type="match status" value="1"/>
</dbReference>
<evidence type="ECO:0000313" key="3">
    <source>
        <dbReference type="Proteomes" id="UP000295818"/>
    </source>
</evidence>
<evidence type="ECO:0000313" key="2">
    <source>
        <dbReference type="EMBL" id="TCO23140.1"/>
    </source>
</evidence>
<dbReference type="Proteomes" id="UP000295818">
    <property type="component" value="Unassembled WGS sequence"/>
</dbReference>